<sequence length="60" mass="6292">MALRSRVLTDLAGAGAMLQCYRRGTTDQLLARWDGKITVAAVNGPASAVVSGDTQRSPNC</sequence>
<dbReference type="GO" id="GO:0016740">
    <property type="term" value="F:transferase activity"/>
    <property type="evidence" value="ECO:0007669"/>
    <property type="project" value="UniProtKB-KW"/>
</dbReference>
<dbReference type="EMBL" id="JAOL01000045">
    <property type="protein sequence ID" value="EUA93753.1"/>
    <property type="molecule type" value="Genomic_DNA"/>
</dbReference>
<keyword evidence="1" id="KW-0808">Transferase</keyword>
<comment type="caution">
    <text evidence="1">The sequence shown here is derived from an EMBL/GenBank/DDBJ whole genome shotgun (WGS) entry which is preliminary data.</text>
</comment>
<dbReference type="InterPro" id="IPR016036">
    <property type="entry name" value="Malonyl_transacylase_ACP-bd"/>
</dbReference>
<dbReference type="Proteomes" id="UP000020681">
    <property type="component" value="Unassembled WGS sequence"/>
</dbReference>
<dbReference type="SUPFAM" id="SSF55048">
    <property type="entry name" value="Probable ACP-binding domain of malonyl-CoA ACP transacylase"/>
    <property type="match status" value="1"/>
</dbReference>
<protein>
    <submittedName>
        <fullName evidence="1">Acyl transferase domain protein</fullName>
    </submittedName>
</protein>
<gene>
    <name evidence="1" type="ORF">I551_8985</name>
</gene>
<keyword evidence="2" id="KW-1185">Reference proteome</keyword>
<evidence type="ECO:0000313" key="2">
    <source>
        <dbReference type="Proteomes" id="UP000020681"/>
    </source>
</evidence>
<name>A0ABN0R9D9_MYCUL</name>
<reference evidence="1 2" key="1">
    <citation type="submission" date="2014-01" db="EMBL/GenBank/DDBJ databases">
        <authorList>
            <person name="Dobos K."/>
            <person name="Lenaerts A."/>
            <person name="Ordway D."/>
            <person name="DeGroote M.A."/>
            <person name="Parker T."/>
            <person name="Sizemore C."/>
            <person name="Tallon L.J."/>
            <person name="Sadzewicz L.K."/>
            <person name="Sengamalay N."/>
            <person name="Fraser C.M."/>
            <person name="Hine E."/>
            <person name="Shefchek K.A."/>
            <person name="Das S.P."/>
            <person name="Tettelin H."/>
        </authorList>
    </citation>
    <scope>NUCLEOTIDE SEQUENCE [LARGE SCALE GENOMIC DNA]</scope>
    <source>
        <strain evidence="1 2">Harvey</strain>
    </source>
</reference>
<dbReference type="Gene3D" id="3.30.70.250">
    <property type="entry name" value="Malonyl-CoA ACP transacylase, ACP-binding"/>
    <property type="match status" value="1"/>
</dbReference>
<organism evidence="1 2">
    <name type="scientific">Mycobacterium ulcerans str. Harvey</name>
    <dbReference type="NCBI Taxonomy" id="1299332"/>
    <lineage>
        <taxon>Bacteria</taxon>
        <taxon>Bacillati</taxon>
        <taxon>Actinomycetota</taxon>
        <taxon>Actinomycetes</taxon>
        <taxon>Mycobacteriales</taxon>
        <taxon>Mycobacteriaceae</taxon>
        <taxon>Mycobacterium</taxon>
        <taxon>Mycobacterium ulcerans group</taxon>
    </lineage>
</organism>
<evidence type="ECO:0000313" key="1">
    <source>
        <dbReference type="EMBL" id="EUA93753.1"/>
    </source>
</evidence>
<proteinExistence type="predicted"/>
<accession>A0ABN0R9D9</accession>